<keyword evidence="6" id="KW-0560">Oxidoreductase</keyword>
<evidence type="ECO:0000256" key="4">
    <source>
        <dbReference type="ARBA" id="ARBA00022723"/>
    </source>
</evidence>
<proteinExistence type="inferred from homology"/>
<reference evidence="10 12" key="1">
    <citation type="submission" date="2018-03" db="EMBL/GenBank/DDBJ databases">
        <title>Genomic Encyclopedia of Archaeal and Bacterial Type Strains, Phase II (KMG-II): from individual species to whole genera.</title>
        <authorList>
            <person name="Goeker M."/>
        </authorList>
    </citation>
    <scope>NUCLEOTIDE SEQUENCE [LARGE SCALE GENOMIC DNA]</scope>
    <source>
        <strain evidence="10 12">DSM 21548</strain>
    </source>
</reference>
<dbReference type="EC" id="1.1.1.1" evidence="3"/>
<evidence type="ECO:0000256" key="7">
    <source>
        <dbReference type="ARBA" id="ARBA00023027"/>
    </source>
</evidence>
<dbReference type="Proteomes" id="UP000268291">
    <property type="component" value="Unassembled WGS sequence"/>
</dbReference>
<dbReference type="GO" id="GO:0005737">
    <property type="term" value="C:cytoplasm"/>
    <property type="evidence" value="ECO:0007669"/>
    <property type="project" value="TreeGrafter"/>
</dbReference>
<dbReference type="AlphaFoldDB" id="A0A2P8GX86"/>
<name>A0A2P8GX86_9MICO</name>
<feature type="domain" description="Alcohol dehydrogenase-like N-terminal" evidence="9">
    <location>
        <begin position="51"/>
        <end position="169"/>
    </location>
</feature>
<protein>
    <recommendedName>
        <fullName evidence="3">alcohol dehydrogenase</fullName>
        <ecNumber evidence="3">1.1.1.1</ecNumber>
    </recommendedName>
</protein>
<organism evidence="10 12">
    <name type="scientific">Labedella gwakjiensis</name>
    <dbReference type="NCBI Taxonomy" id="390269"/>
    <lineage>
        <taxon>Bacteria</taxon>
        <taxon>Bacillati</taxon>
        <taxon>Actinomycetota</taxon>
        <taxon>Actinomycetes</taxon>
        <taxon>Micrococcales</taxon>
        <taxon>Microbacteriaceae</taxon>
        <taxon>Labedella</taxon>
    </lineage>
</organism>
<evidence type="ECO:0000313" key="13">
    <source>
        <dbReference type="Proteomes" id="UP000268291"/>
    </source>
</evidence>
<comment type="caution">
    <text evidence="10">The sequence shown here is derived from an EMBL/GenBank/DDBJ whole genome shotgun (WGS) entry which is preliminary data.</text>
</comment>
<dbReference type="EMBL" id="RZGY01000001">
    <property type="protein sequence ID" value="RUQ86909.1"/>
    <property type="molecule type" value="Genomic_DNA"/>
</dbReference>
<dbReference type="PANTHER" id="PTHR42940">
    <property type="entry name" value="ALCOHOL DEHYDROGENASE 1-RELATED"/>
    <property type="match status" value="1"/>
</dbReference>
<dbReference type="SUPFAM" id="SSF51735">
    <property type="entry name" value="NAD(P)-binding Rossmann-fold domains"/>
    <property type="match status" value="1"/>
</dbReference>
<dbReference type="InterPro" id="IPR013154">
    <property type="entry name" value="ADH-like_N"/>
</dbReference>
<evidence type="ECO:0000256" key="1">
    <source>
        <dbReference type="ARBA" id="ARBA00001947"/>
    </source>
</evidence>
<dbReference type="PROSITE" id="PS00059">
    <property type="entry name" value="ADH_ZINC"/>
    <property type="match status" value="1"/>
</dbReference>
<dbReference type="InterPro" id="IPR036291">
    <property type="entry name" value="NAD(P)-bd_dom_sf"/>
</dbReference>
<keyword evidence="4" id="KW-0479">Metal-binding</keyword>
<evidence type="ECO:0000256" key="8">
    <source>
        <dbReference type="SAM" id="MobiDB-lite"/>
    </source>
</evidence>
<evidence type="ECO:0000256" key="3">
    <source>
        <dbReference type="ARBA" id="ARBA00013190"/>
    </source>
</evidence>
<dbReference type="InterPro" id="IPR002328">
    <property type="entry name" value="ADH_Zn_CS"/>
</dbReference>
<dbReference type="InterPro" id="IPR011032">
    <property type="entry name" value="GroES-like_sf"/>
</dbReference>
<evidence type="ECO:0000259" key="9">
    <source>
        <dbReference type="Pfam" id="PF08240"/>
    </source>
</evidence>
<sequence length="411" mass="42067">MRATRHPTARTAPGDAPARRDVIIRPAPIAMVWQGLGVPHAAIAVPGVSLGAGDALVAVELTTICPSDAAAVGTGIGVVAPLVLGHEQVGRVVAVGPDAATSDGTRLVVGMRIVWSRRIGCGECDACLGGSTSDCVDAREYGADRLRRGWELSGGFASHVLVRAGTTILTVPEIVPASVLAPLSCATALAVAAVERVAQQVEVDGETVLVSGADLVGLTAVAMLADEGARVIVVEPDATRRSRALDFGALRVAADPSDVVRLIRSERAAGAEGRGAGRALRRPVAMLGSAPLAPDSVDASWGSGDGPFGAVAVVVGLRDGSTSPPGADTAGESGADRASRGPWPESAILTILRRTEPRHLLAAVDFASNAWFRYPFADLVGRRFPLEKIDDALSAAAEASVLRVAVDPGLR</sequence>
<evidence type="ECO:0000313" key="10">
    <source>
        <dbReference type="EMBL" id="PSL38586.1"/>
    </source>
</evidence>
<dbReference type="Pfam" id="PF08240">
    <property type="entry name" value="ADH_N"/>
    <property type="match status" value="1"/>
</dbReference>
<gene>
    <name evidence="10" type="ORF">CLV49_2211</name>
    <name evidence="11" type="ORF">ELQ93_08165</name>
</gene>
<dbReference type="OrthoDB" id="9797931at2"/>
<keyword evidence="5" id="KW-0862">Zinc</keyword>
<dbReference type="Gene3D" id="3.90.180.10">
    <property type="entry name" value="Medium-chain alcohol dehydrogenases, catalytic domain"/>
    <property type="match status" value="1"/>
</dbReference>
<dbReference type="PANTHER" id="PTHR42940:SF3">
    <property type="entry name" value="ALCOHOL DEHYDROGENASE 1-RELATED"/>
    <property type="match status" value="1"/>
</dbReference>
<dbReference type="GO" id="GO:0004022">
    <property type="term" value="F:alcohol dehydrogenase (NAD+) activity"/>
    <property type="evidence" value="ECO:0007669"/>
    <property type="project" value="UniProtKB-EC"/>
</dbReference>
<accession>A0A2P8GX86</accession>
<dbReference type="Proteomes" id="UP000241203">
    <property type="component" value="Unassembled WGS sequence"/>
</dbReference>
<evidence type="ECO:0000256" key="5">
    <source>
        <dbReference type="ARBA" id="ARBA00022833"/>
    </source>
</evidence>
<keyword evidence="13" id="KW-1185">Reference proteome</keyword>
<comment type="cofactor">
    <cofactor evidence="1">
        <name>Zn(2+)</name>
        <dbReference type="ChEBI" id="CHEBI:29105"/>
    </cofactor>
</comment>
<dbReference type="Gene3D" id="3.40.50.720">
    <property type="entry name" value="NAD(P)-binding Rossmann-like Domain"/>
    <property type="match status" value="1"/>
</dbReference>
<comment type="similarity">
    <text evidence="2">Belongs to the zinc-containing alcohol dehydrogenase family.</text>
</comment>
<dbReference type="GO" id="GO:0008270">
    <property type="term" value="F:zinc ion binding"/>
    <property type="evidence" value="ECO:0007669"/>
    <property type="project" value="InterPro"/>
</dbReference>
<evidence type="ECO:0000313" key="12">
    <source>
        <dbReference type="Proteomes" id="UP000241203"/>
    </source>
</evidence>
<evidence type="ECO:0000256" key="6">
    <source>
        <dbReference type="ARBA" id="ARBA00023002"/>
    </source>
</evidence>
<evidence type="ECO:0000313" key="11">
    <source>
        <dbReference type="EMBL" id="RUQ86909.1"/>
    </source>
</evidence>
<keyword evidence="7" id="KW-0520">NAD</keyword>
<dbReference type="RefSeq" id="WP_106563583.1">
    <property type="nucleotide sequence ID" value="NZ_PYAU01000001.1"/>
</dbReference>
<evidence type="ECO:0000256" key="2">
    <source>
        <dbReference type="ARBA" id="ARBA00008072"/>
    </source>
</evidence>
<reference evidence="11 13" key="2">
    <citation type="submission" date="2018-12" db="EMBL/GenBank/DDBJ databases">
        <authorList>
            <person name="hu s."/>
            <person name="Xu Y."/>
            <person name="Xu B."/>
            <person name="Li F."/>
        </authorList>
    </citation>
    <scope>NUCLEOTIDE SEQUENCE [LARGE SCALE GENOMIC DNA]</scope>
    <source>
        <strain evidence="11 13">KSW2-17</strain>
    </source>
</reference>
<feature type="region of interest" description="Disordered" evidence="8">
    <location>
        <begin position="321"/>
        <end position="342"/>
    </location>
</feature>
<dbReference type="SUPFAM" id="SSF50129">
    <property type="entry name" value="GroES-like"/>
    <property type="match status" value="1"/>
</dbReference>
<dbReference type="EMBL" id="PYAU01000001">
    <property type="protein sequence ID" value="PSL38586.1"/>
    <property type="molecule type" value="Genomic_DNA"/>
</dbReference>